<reference evidence="2" key="1">
    <citation type="submission" date="2017-02" db="UniProtKB">
        <authorList>
            <consortium name="WormBaseParasite"/>
        </authorList>
    </citation>
    <scope>IDENTIFICATION</scope>
</reference>
<dbReference type="Pfam" id="PF08615">
    <property type="entry name" value="RNase_H2_suC"/>
    <property type="match status" value="1"/>
</dbReference>
<accession>A0A0N5B738</accession>
<dbReference type="WBParaSite" id="SPAL_0000186600.1">
    <property type="protein sequence ID" value="SPAL_0000186600.1"/>
    <property type="gene ID" value="SPAL_0000186600"/>
</dbReference>
<dbReference type="GO" id="GO:0032299">
    <property type="term" value="C:ribonuclease H2 complex"/>
    <property type="evidence" value="ECO:0007669"/>
    <property type="project" value="InterPro"/>
</dbReference>
<proteinExistence type="predicted"/>
<evidence type="ECO:0000313" key="1">
    <source>
        <dbReference type="Proteomes" id="UP000046392"/>
    </source>
</evidence>
<dbReference type="InterPro" id="IPR013924">
    <property type="entry name" value="RNase_H2_suC"/>
</dbReference>
<organism evidence="1 2">
    <name type="scientific">Strongyloides papillosus</name>
    <name type="common">Intestinal threadworm</name>
    <dbReference type="NCBI Taxonomy" id="174720"/>
    <lineage>
        <taxon>Eukaryota</taxon>
        <taxon>Metazoa</taxon>
        <taxon>Ecdysozoa</taxon>
        <taxon>Nematoda</taxon>
        <taxon>Chromadorea</taxon>
        <taxon>Rhabditida</taxon>
        <taxon>Tylenchina</taxon>
        <taxon>Panagrolaimomorpha</taxon>
        <taxon>Strongyloidoidea</taxon>
        <taxon>Strongyloididae</taxon>
        <taxon>Strongyloides</taxon>
    </lineage>
</organism>
<dbReference type="Gene3D" id="2.40.128.680">
    <property type="match status" value="1"/>
</dbReference>
<name>A0A0N5B738_STREA</name>
<keyword evidence="1" id="KW-1185">Reference proteome</keyword>
<sequence>MHAPEVYHVFPFAVEYEGPCSWRDYLQIEEKTSKDDPSVVKYTTFRGKMLLGRSLKLVKDLIFVHSKEKDSEMPVNEIIFWSYFDGEYPHPLKDELLRPIYKDYIDPESSIFKTKNNKTTGGGDFITELTKSLEINF</sequence>
<dbReference type="Proteomes" id="UP000046392">
    <property type="component" value="Unplaced"/>
</dbReference>
<dbReference type="GO" id="GO:0006401">
    <property type="term" value="P:RNA catabolic process"/>
    <property type="evidence" value="ECO:0007669"/>
    <property type="project" value="InterPro"/>
</dbReference>
<dbReference type="AlphaFoldDB" id="A0A0N5B738"/>
<protein>
    <submittedName>
        <fullName evidence="2">Uncharacterized protein</fullName>
    </submittedName>
</protein>
<evidence type="ECO:0000313" key="2">
    <source>
        <dbReference type="WBParaSite" id="SPAL_0000186600.1"/>
    </source>
</evidence>